<reference evidence="2 3" key="1">
    <citation type="submission" date="2023-09" db="EMBL/GenBank/DDBJ databases">
        <authorList>
            <person name="Wang M."/>
        </authorList>
    </citation>
    <scope>NUCLEOTIDE SEQUENCE [LARGE SCALE GENOMIC DNA]</scope>
    <source>
        <strain evidence="2">GT-2023</strain>
        <tissue evidence="2">Liver</tissue>
    </source>
</reference>
<proteinExistence type="predicted"/>
<organism evidence="2 3">
    <name type="scientific">Cirrhinus molitorella</name>
    <name type="common">mud carp</name>
    <dbReference type="NCBI Taxonomy" id="172907"/>
    <lineage>
        <taxon>Eukaryota</taxon>
        <taxon>Metazoa</taxon>
        <taxon>Chordata</taxon>
        <taxon>Craniata</taxon>
        <taxon>Vertebrata</taxon>
        <taxon>Euteleostomi</taxon>
        <taxon>Actinopterygii</taxon>
        <taxon>Neopterygii</taxon>
        <taxon>Teleostei</taxon>
        <taxon>Ostariophysi</taxon>
        <taxon>Cypriniformes</taxon>
        <taxon>Cyprinidae</taxon>
        <taxon>Labeoninae</taxon>
        <taxon>Labeonini</taxon>
        <taxon>Cirrhinus</taxon>
    </lineage>
</organism>
<keyword evidence="3" id="KW-1185">Reference proteome</keyword>
<dbReference type="Pfam" id="PF20499">
    <property type="entry name" value="DUF6729"/>
    <property type="match status" value="1"/>
</dbReference>
<evidence type="ECO:0000313" key="2">
    <source>
        <dbReference type="EMBL" id="KAL1276101.1"/>
    </source>
</evidence>
<name>A0ABR3NGK8_9TELE</name>
<evidence type="ECO:0000313" key="3">
    <source>
        <dbReference type="Proteomes" id="UP001558613"/>
    </source>
</evidence>
<dbReference type="Proteomes" id="UP001558613">
    <property type="component" value="Unassembled WGS sequence"/>
</dbReference>
<sequence length="556" mass="63212">MGSKGKPELRDDLQLWYYPPQPALSYNQAPAPDRFFCHTLLLWMPYKLWRVKILCPNPACGQHQLTGGGLHKRARQVLDIDRMYNMVTETLICTKCRVLHVSWSQTVLQQLDLGHRSEFRVILTRKYACDMRVIRLLRERSLGNSPTRVIKQLRENHSEEWLKRLARYTTQCVDFLNRPRVPITKKLAGTARGMGLWLTSVGNEFGQVLISVLTAQEGAGLNMMDYLGMYNRCPSAVPIFMSRLSACIFEWDAADLSVLRKAKRALLVSQGWPSLADEDVNKHLTREELGLHCQKRTRGENTTILLLERLFTELLSRKGNDSLGVPLLDQKRMEHIWSVQKKHVKCIQDPPGVVLYTETGSLTKGGVLLKTYRCARGSTSLKSFHLHRNCFIPVLLQGWALHSLHQSLTPHMASHSLLHHLDHLGLLSHLSHLKHLFHLSPQSQRILVIKMMKRCQNVPGYQHVDRLAEYLVDLRGHTALSMTNQEANILPNILLSTAAGFQGVPMLQVVQDTSSQPAAPAASLQTMPKRPYKRIVEANTHKKCRQFKTSATGHSQ</sequence>
<gene>
    <name evidence="2" type="ORF">QQF64_035724</name>
</gene>
<dbReference type="PANTHER" id="PTHR24401:SF29">
    <property type="entry name" value="SI:CH211-243P7.3-RELATED"/>
    <property type="match status" value="1"/>
</dbReference>
<accession>A0ABR3NGK8</accession>
<comment type="caution">
    <text evidence="2">The sequence shown here is derived from an EMBL/GenBank/DDBJ whole genome shotgun (WGS) entry which is preliminary data.</text>
</comment>
<feature type="domain" description="DUF6729" evidence="1">
    <location>
        <begin position="3"/>
        <end position="182"/>
    </location>
</feature>
<protein>
    <recommendedName>
        <fullName evidence="1">DUF6729 domain-containing protein</fullName>
    </recommendedName>
</protein>
<dbReference type="PANTHER" id="PTHR24401">
    <property type="entry name" value="SI:CH211-243P7.3-RELATED"/>
    <property type="match status" value="1"/>
</dbReference>
<dbReference type="InterPro" id="IPR046616">
    <property type="entry name" value="DUF6729"/>
</dbReference>
<evidence type="ECO:0000259" key="1">
    <source>
        <dbReference type="Pfam" id="PF20499"/>
    </source>
</evidence>
<dbReference type="EMBL" id="JAYMGO010000004">
    <property type="protein sequence ID" value="KAL1276101.1"/>
    <property type="molecule type" value="Genomic_DNA"/>
</dbReference>